<evidence type="ECO:0000256" key="1">
    <source>
        <dbReference type="SAM" id="MobiDB-lite"/>
    </source>
</evidence>
<proteinExistence type="predicted"/>
<feature type="compositionally biased region" description="Gly residues" evidence="1">
    <location>
        <begin position="195"/>
        <end position="206"/>
    </location>
</feature>
<gene>
    <name evidence="2" type="ORF">B0A49_13579</name>
</gene>
<dbReference type="STRING" id="331657.A0A4U0VHP0"/>
<reference evidence="2 3" key="1">
    <citation type="submission" date="2017-03" db="EMBL/GenBank/DDBJ databases">
        <title>Genomes of endolithic fungi from Antarctica.</title>
        <authorList>
            <person name="Coleine C."/>
            <person name="Masonjones S."/>
            <person name="Stajich J.E."/>
        </authorList>
    </citation>
    <scope>NUCLEOTIDE SEQUENCE [LARGE SCALE GENOMIC DNA]</scope>
    <source>
        <strain evidence="2 3">CCFEE 5187</strain>
    </source>
</reference>
<evidence type="ECO:0000313" key="2">
    <source>
        <dbReference type="EMBL" id="TKA48282.1"/>
    </source>
</evidence>
<feature type="compositionally biased region" description="Basic and acidic residues" evidence="1">
    <location>
        <begin position="207"/>
        <end position="218"/>
    </location>
</feature>
<organism evidence="2 3">
    <name type="scientific">Cryomyces minteri</name>
    <dbReference type="NCBI Taxonomy" id="331657"/>
    <lineage>
        <taxon>Eukaryota</taxon>
        <taxon>Fungi</taxon>
        <taxon>Dikarya</taxon>
        <taxon>Ascomycota</taxon>
        <taxon>Pezizomycotina</taxon>
        <taxon>Dothideomycetes</taxon>
        <taxon>Dothideomycetes incertae sedis</taxon>
        <taxon>Cryomyces</taxon>
    </lineage>
</organism>
<dbReference type="Proteomes" id="UP000308768">
    <property type="component" value="Unassembled WGS sequence"/>
</dbReference>
<name>A0A4U0VHP0_9PEZI</name>
<feature type="compositionally biased region" description="Acidic residues" evidence="1">
    <location>
        <begin position="148"/>
        <end position="159"/>
    </location>
</feature>
<dbReference type="OrthoDB" id="6287725at2759"/>
<feature type="compositionally biased region" description="Polar residues" evidence="1">
    <location>
        <begin position="125"/>
        <end position="139"/>
    </location>
</feature>
<sequence length="245" mass="26248">MMSDDARGDGNMGELVMKLDSLDDFFEDSVSEETLTRQNSHALAAQAARYANGTGGVREDLYDQQTLPILHKSLQHNTSVTSFQTNFGDLKLPPASRDPEVMTPTAFNLPATTATLARPGLPPRSLTSPGQRDQYQASQPPDLLSGDEGGDEPLSDDDSSIGRSAPSDKSFSLENIIRPGHGLRSNLRSGMRRLTGGGGGGGGGGPDVREKEKPRDAVRAQLLQKNPRVPKVPDVYLQNPKSADP</sequence>
<dbReference type="AlphaFoldDB" id="A0A4U0VHP0"/>
<evidence type="ECO:0000313" key="3">
    <source>
        <dbReference type="Proteomes" id="UP000308768"/>
    </source>
</evidence>
<keyword evidence="3" id="KW-1185">Reference proteome</keyword>
<comment type="caution">
    <text evidence="2">The sequence shown here is derived from an EMBL/GenBank/DDBJ whole genome shotgun (WGS) entry which is preliminary data.</text>
</comment>
<protein>
    <submittedName>
        <fullName evidence="2">Uncharacterized protein</fullName>
    </submittedName>
</protein>
<accession>A0A4U0VHP0</accession>
<feature type="region of interest" description="Disordered" evidence="1">
    <location>
        <begin position="107"/>
        <end position="245"/>
    </location>
</feature>
<dbReference type="EMBL" id="NAJN01002842">
    <property type="protein sequence ID" value="TKA48282.1"/>
    <property type="molecule type" value="Genomic_DNA"/>
</dbReference>